<sequence>MSNPSYADVLKGEVSHGVGRKARAVADPVSFENVTAVFRQKFHNQQGFKNYERSVGVNEACREIVCEIVKEDLSVSEMKKLVGRVKYWKDNITYTKGMLSYVGHLRRM</sequence>
<dbReference type="EMBL" id="JAPTSV010000827">
    <property type="protein sequence ID" value="KAJ1518916.1"/>
    <property type="molecule type" value="Genomic_DNA"/>
</dbReference>
<dbReference type="AlphaFoldDB" id="A0AAV7X5H3"/>
<organism evidence="1 2">
    <name type="scientific">Megalurothrips usitatus</name>
    <name type="common">bean blossom thrips</name>
    <dbReference type="NCBI Taxonomy" id="439358"/>
    <lineage>
        <taxon>Eukaryota</taxon>
        <taxon>Metazoa</taxon>
        <taxon>Ecdysozoa</taxon>
        <taxon>Arthropoda</taxon>
        <taxon>Hexapoda</taxon>
        <taxon>Insecta</taxon>
        <taxon>Pterygota</taxon>
        <taxon>Neoptera</taxon>
        <taxon>Paraneoptera</taxon>
        <taxon>Thysanoptera</taxon>
        <taxon>Terebrantia</taxon>
        <taxon>Thripoidea</taxon>
        <taxon>Thripidae</taxon>
        <taxon>Megalurothrips</taxon>
    </lineage>
</organism>
<comment type="caution">
    <text evidence="1">The sequence shown here is derived from an EMBL/GenBank/DDBJ whole genome shotgun (WGS) entry which is preliminary data.</text>
</comment>
<accession>A0AAV7X5H3</accession>
<protein>
    <submittedName>
        <fullName evidence="1">Uncharacterized protein</fullName>
    </submittedName>
</protein>
<gene>
    <name evidence="1" type="ORF">ONE63_011475</name>
</gene>
<name>A0AAV7X5H3_9NEOP</name>
<reference evidence="1" key="1">
    <citation type="submission" date="2022-12" db="EMBL/GenBank/DDBJ databases">
        <title>Chromosome-level genome assembly of the bean flower thrips Megalurothrips usitatus.</title>
        <authorList>
            <person name="Ma L."/>
            <person name="Liu Q."/>
            <person name="Li H."/>
            <person name="Cai W."/>
        </authorList>
    </citation>
    <scope>NUCLEOTIDE SEQUENCE</scope>
    <source>
        <strain evidence="1">Cailab_2022a</strain>
    </source>
</reference>
<proteinExistence type="predicted"/>
<evidence type="ECO:0000313" key="2">
    <source>
        <dbReference type="Proteomes" id="UP001075354"/>
    </source>
</evidence>
<keyword evidence="2" id="KW-1185">Reference proteome</keyword>
<evidence type="ECO:0000313" key="1">
    <source>
        <dbReference type="EMBL" id="KAJ1518916.1"/>
    </source>
</evidence>
<dbReference type="Proteomes" id="UP001075354">
    <property type="component" value="Unassembled WGS sequence"/>
</dbReference>